<evidence type="ECO:0000313" key="2">
    <source>
        <dbReference type="EMBL" id="KAF2000003.1"/>
    </source>
</evidence>
<feature type="compositionally biased region" description="Polar residues" evidence="1">
    <location>
        <begin position="149"/>
        <end position="164"/>
    </location>
</feature>
<accession>A0A6A5WDP3</accession>
<keyword evidence="3" id="KW-1185">Reference proteome</keyword>
<proteinExistence type="predicted"/>
<dbReference type="EMBL" id="ML977591">
    <property type="protein sequence ID" value="KAF2000003.1"/>
    <property type="molecule type" value="Genomic_DNA"/>
</dbReference>
<dbReference type="AlphaFoldDB" id="A0A6A5WDP3"/>
<evidence type="ECO:0000256" key="1">
    <source>
        <dbReference type="SAM" id="MobiDB-lite"/>
    </source>
</evidence>
<dbReference type="Proteomes" id="UP000799779">
    <property type="component" value="Unassembled WGS sequence"/>
</dbReference>
<organism evidence="2 3">
    <name type="scientific">Amniculicola lignicola CBS 123094</name>
    <dbReference type="NCBI Taxonomy" id="1392246"/>
    <lineage>
        <taxon>Eukaryota</taxon>
        <taxon>Fungi</taxon>
        <taxon>Dikarya</taxon>
        <taxon>Ascomycota</taxon>
        <taxon>Pezizomycotina</taxon>
        <taxon>Dothideomycetes</taxon>
        <taxon>Pleosporomycetidae</taxon>
        <taxon>Pleosporales</taxon>
        <taxon>Amniculicolaceae</taxon>
        <taxon>Amniculicola</taxon>
    </lineage>
</organism>
<feature type="compositionally biased region" description="Basic residues" evidence="1">
    <location>
        <begin position="177"/>
        <end position="192"/>
    </location>
</feature>
<evidence type="ECO:0000313" key="3">
    <source>
        <dbReference type="Proteomes" id="UP000799779"/>
    </source>
</evidence>
<gene>
    <name evidence="2" type="ORF">P154DRAFT_206396</name>
</gene>
<dbReference type="OrthoDB" id="3942453at2759"/>
<reference evidence="2" key="1">
    <citation type="journal article" date="2020" name="Stud. Mycol.">
        <title>101 Dothideomycetes genomes: a test case for predicting lifestyles and emergence of pathogens.</title>
        <authorList>
            <person name="Haridas S."/>
            <person name="Albert R."/>
            <person name="Binder M."/>
            <person name="Bloem J."/>
            <person name="Labutti K."/>
            <person name="Salamov A."/>
            <person name="Andreopoulos B."/>
            <person name="Baker S."/>
            <person name="Barry K."/>
            <person name="Bills G."/>
            <person name="Bluhm B."/>
            <person name="Cannon C."/>
            <person name="Castanera R."/>
            <person name="Culley D."/>
            <person name="Daum C."/>
            <person name="Ezra D."/>
            <person name="Gonzalez J."/>
            <person name="Henrissat B."/>
            <person name="Kuo A."/>
            <person name="Liang C."/>
            <person name="Lipzen A."/>
            <person name="Lutzoni F."/>
            <person name="Magnuson J."/>
            <person name="Mondo S."/>
            <person name="Nolan M."/>
            <person name="Ohm R."/>
            <person name="Pangilinan J."/>
            <person name="Park H.-J."/>
            <person name="Ramirez L."/>
            <person name="Alfaro M."/>
            <person name="Sun H."/>
            <person name="Tritt A."/>
            <person name="Yoshinaga Y."/>
            <person name="Zwiers L.-H."/>
            <person name="Turgeon B."/>
            <person name="Goodwin S."/>
            <person name="Spatafora J."/>
            <person name="Crous P."/>
            <person name="Grigoriev I."/>
        </authorList>
    </citation>
    <scope>NUCLEOTIDE SEQUENCE</scope>
    <source>
        <strain evidence="2">CBS 123094</strain>
    </source>
</reference>
<protein>
    <submittedName>
        <fullName evidence="2">Uncharacterized protein</fullName>
    </submittedName>
</protein>
<sequence>MCVAELNVSMLPCRHRWYHLQRPCSPTASLATCGSKLGLAGWEIKCDFCPYCSGWNLSTSDYRLIGNDQSPAIGGLSRTPSLSLTVTRRDSRRGSLSRSDSNTSITMMAQEKNRAMNARVDAYFRVPITEGVPVPPVREAEDEGEHIPTSPSDTASEGQESIRQSSTSSGGGDKSGLFKKMRLKSKRMSLFK</sequence>
<feature type="region of interest" description="Disordered" evidence="1">
    <location>
        <begin position="86"/>
        <end position="105"/>
    </location>
</feature>
<name>A0A6A5WDP3_9PLEO</name>
<feature type="region of interest" description="Disordered" evidence="1">
    <location>
        <begin position="134"/>
        <end position="192"/>
    </location>
</feature>